<dbReference type="EMBL" id="PZQS01000007">
    <property type="protein sequence ID" value="PVD27603.1"/>
    <property type="molecule type" value="Genomic_DNA"/>
</dbReference>
<sequence>MSKKNKKDVQCQADCEGVAAGLYQSCQGCDHYVVCTKHGIMRLSRCPRSKVWDDKHKKCRKHSLTCKSPAGSKQDPGMS</sequence>
<dbReference type="InterPro" id="IPR002557">
    <property type="entry name" value="Chitin-bd_dom"/>
</dbReference>
<dbReference type="GO" id="GO:0008061">
    <property type="term" value="F:chitin binding"/>
    <property type="evidence" value="ECO:0007669"/>
    <property type="project" value="InterPro"/>
</dbReference>
<dbReference type="Proteomes" id="UP000245119">
    <property type="component" value="Linkage Group LG7"/>
</dbReference>
<dbReference type="SUPFAM" id="SSF57625">
    <property type="entry name" value="Invertebrate chitin-binding proteins"/>
    <property type="match status" value="1"/>
</dbReference>
<dbReference type="AlphaFoldDB" id="A0A2T7P2I8"/>
<accession>A0A2T7P2I8</accession>
<evidence type="ECO:0000313" key="3">
    <source>
        <dbReference type="Proteomes" id="UP000245119"/>
    </source>
</evidence>
<protein>
    <recommendedName>
        <fullName evidence="1">Chitin-binding type-2 domain-containing protein</fullName>
    </recommendedName>
</protein>
<comment type="caution">
    <text evidence="2">The sequence shown here is derived from an EMBL/GenBank/DDBJ whole genome shotgun (WGS) entry which is preliminary data.</text>
</comment>
<organism evidence="2 3">
    <name type="scientific">Pomacea canaliculata</name>
    <name type="common">Golden apple snail</name>
    <dbReference type="NCBI Taxonomy" id="400727"/>
    <lineage>
        <taxon>Eukaryota</taxon>
        <taxon>Metazoa</taxon>
        <taxon>Spiralia</taxon>
        <taxon>Lophotrochozoa</taxon>
        <taxon>Mollusca</taxon>
        <taxon>Gastropoda</taxon>
        <taxon>Caenogastropoda</taxon>
        <taxon>Architaenioglossa</taxon>
        <taxon>Ampullarioidea</taxon>
        <taxon>Ampullariidae</taxon>
        <taxon>Pomacea</taxon>
    </lineage>
</organism>
<keyword evidence="3" id="KW-1185">Reference proteome</keyword>
<dbReference type="Gene3D" id="2.170.140.10">
    <property type="entry name" value="Chitin binding domain"/>
    <property type="match status" value="1"/>
</dbReference>
<reference evidence="2 3" key="1">
    <citation type="submission" date="2018-04" db="EMBL/GenBank/DDBJ databases">
        <title>The genome of golden apple snail Pomacea canaliculata provides insight into stress tolerance and invasive adaptation.</title>
        <authorList>
            <person name="Liu C."/>
            <person name="Liu B."/>
            <person name="Ren Y."/>
            <person name="Zhang Y."/>
            <person name="Wang H."/>
            <person name="Li S."/>
            <person name="Jiang F."/>
            <person name="Yin L."/>
            <person name="Zhang G."/>
            <person name="Qian W."/>
            <person name="Fan W."/>
        </authorList>
    </citation>
    <scope>NUCLEOTIDE SEQUENCE [LARGE SCALE GENOMIC DNA]</scope>
    <source>
        <strain evidence="2">SZHN2017</strain>
        <tissue evidence="2">Muscle</tissue>
    </source>
</reference>
<evidence type="ECO:0000313" key="2">
    <source>
        <dbReference type="EMBL" id="PVD27603.1"/>
    </source>
</evidence>
<name>A0A2T7P2I8_POMCA</name>
<dbReference type="GO" id="GO:0005576">
    <property type="term" value="C:extracellular region"/>
    <property type="evidence" value="ECO:0007669"/>
    <property type="project" value="InterPro"/>
</dbReference>
<dbReference type="PROSITE" id="PS50940">
    <property type="entry name" value="CHIT_BIND_II"/>
    <property type="match status" value="1"/>
</dbReference>
<feature type="domain" description="Chitin-binding type-2" evidence="1">
    <location>
        <begin position="12"/>
        <end position="68"/>
    </location>
</feature>
<proteinExistence type="predicted"/>
<dbReference type="InterPro" id="IPR036508">
    <property type="entry name" value="Chitin-bd_dom_sf"/>
</dbReference>
<evidence type="ECO:0000259" key="1">
    <source>
        <dbReference type="PROSITE" id="PS50940"/>
    </source>
</evidence>
<gene>
    <name evidence="2" type="ORF">C0Q70_12767</name>
</gene>
<dbReference type="OrthoDB" id="10028859at2759"/>
<dbReference type="Pfam" id="PF01607">
    <property type="entry name" value="CBM_14"/>
    <property type="match status" value="1"/>
</dbReference>